<dbReference type="Gene3D" id="3.60.15.10">
    <property type="entry name" value="Ribonuclease Z/Hydroxyacylglutathione hydrolase-like"/>
    <property type="match status" value="1"/>
</dbReference>
<evidence type="ECO:0000313" key="2">
    <source>
        <dbReference type="EMBL" id="MDY5169703.1"/>
    </source>
</evidence>
<evidence type="ECO:0000259" key="1">
    <source>
        <dbReference type="SMART" id="SM00849"/>
    </source>
</evidence>
<dbReference type="InterPro" id="IPR001279">
    <property type="entry name" value="Metallo-B-lactamas"/>
</dbReference>
<dbReference type="SUPFAM" id="SSF56281">
    <property type="entry name" value="Metallo-hydrolase/oxidoreductase"/>
    <property type="match status" value="1"/>
</dbReference>
<organism evidence="2 3">
    <name type="scientific">Dielma fastidiosa</name>
    <dbReference type="NCBI Taxonomy" id="1034346"/>
    <lineage>
        <taxon>Bacteria</taxon>
        <taxon>Bacillati</taxon>
        <taxon>Bacillota</taxon>
        <taxon>Erysipelotrichia</taxon>
        <taxon>Erysipelotrichales</taxon>
        <taxon>Erysipelotrichaceae</taxon>
        <taxon>Dielma</taxon>
    </lineage>
</organism>
<dbReference type="InterPro" id="IPR036866">
    <property type="entry name" value="RibonucZ/Hydroxyglut_hydro"/>
</dbReference>
<dbReference type="RefSeq" id="WP_118454202.1">
    <property type="nucleotide sequence ID" value="NZ_BAABZA010000001.1"/>
</dbReference>
<dbReference type="GeneID" id="94440405"/>
<gene>
    <name evidence="2" type="ORF">MQE39_16425</name>
</gene>
<accession>A0AB35UQG3</accession>
<dbReference type="EMBL" id="JALDAW010000023">
    <property type="protein sequence ID" value="MDY5169703.1"/>
    <property type="molecule type" value="Genomic_DNA"/>
</dbReference>
<name>A0AB35UQG3_9FIRM</name>
<dbReference type="InterPro" id="IPR052533">
    <property type="entry name" value="WalJ/YycJ-like"/>
</dbReference>
<dbReference type="AlphaFoldDB" id="A0AB35UQG3"/>
<dbReference type="Proteomes" id="UP001276902">
    <property type="component" value="Unassembled WGS sequence"/>
</dbReference>
<dbReference type="PANTHER" id="PTHR47619">
    <property type="entry name" value="METALLO-HYDROLASE YYCJ-RELATED"/>
    <property type="match status" value="1"/>
</dbReference>
<dbReference type="SMART" id="SM00849">
    <property type="entry name" value="Lactamase_B"/>
    <property type="match status" value="1"/>
</dbReference>
<dbReference type="PANTHER" id="PTHR47619:SF1">
    <property type="entry name" value="EXODEOXYRIBONUCLEASE WALJ"/>
    <property type="match status" value="1"/>
</dbReference>
<comment type="caution">
    <text evidence="2">The sequence shown here is derived from an EMBL/GenBank/DDBJ whole genome shotgun (WGS) entry which is preliminary data.</text>
</comment>
<protein>
    <submittedName>
        <fullName evidence="2">MBL fold metallo-hydrolase</fullName>
    </submittedName>
</protein>
<sequence>MKFSMLASGSKGNCCVVENKDSRIVIDCGTTKKYLNSSFNEIGIDPHAVDGLLITHTHKDHIAAIKLFEGIDTYAEEDLGIMNQKIIHPDDEFTISSIHVRCIRLSHDAACMGYLLEDEESRLVYVTDTGYFKEEYYPLLCNADDYIFESNHDIGMLMKTSRPAYVKQRIIQDNGHLCNEDSAKHLANLIGERTREIVLAHLSEEGNSHERALTVLEETLLREQRMKENLKLRAAKQHEVLTGGRR</sequence>
<reference evidence="2" key="1">
    <citation type="submission" date="2022-03" db="EMBL/GenBank/DDBJ databases">
        <title>First case of bacteraemia caused by Dielma fastidiosa in a patient hospitalised with diverticulitis.</title>
        <authorList>
            <person name="Forman-Ankjaer B."/>
            <person name="Hvid-Jensen F."/>
            <person name="Kobel C.M."/>
            <person name="Greve T."/>
        </authorList>
    </citation>
    <scope>NUCLEOTIDE SEQUENCE</scope>
    <source>
        <strain evidence="2">AUH_DF_2021</strain>
    </source>
</reference>
<feature type="domain" description="Metallo-beta-lactamase" evidence="1">
    <location>
        <begin position="11"/>
        <end position="169"/>
    </location>
</feature>
<evidence type="ECO:0000313" key="3">
    <source>
        <dbReference type="Proteomes" id="UP001276902"/>
    </source>
</evidence>
<dbReference type="Pfam" id="PF12706">
    <property type="entry name" value="Lactamase_B_2"/>
    <property type="match status" value="1"/>
</dbReference>
<proteinExistence type="predicted"/>